<feature type="compositionally biased region" description="Basic residues" evidence="1">
    <location>
        <begin position="198"/>
        <end position="207"/>
    </location>
</feature>
<feature type="region of interest" description="Disordered" evidence="1">
    <location>
        <begin position="169"/>
        <end position="207"/>
    </location>
</feature>
<sequence>MAARREILDSEDEGSDFGDGPELADAETHETVVTREEEPHETAGASHNAGTDSTDPIVPDTAPTGAATSTWTDISPAPPPGQKTKECSSLTSITDPVPASRKSKRIREVDQTEAIDLTSIITPRKEAPSMTSDIVTRTYGKRKAVQLSLEQESMQSTCLDTRGLYAFPTPRRRQRGTGAGHLPAQLSSAAREALSSGRRTRSSRKKKFSFDVRSILPDTAPPSLYIARRALTASQKQEYQLASEGLLTGQSLGVGEMYRSSAATTIAYPTPSRITPPPPLLPAVSEEGVPRTSLGHGDDYQQSSPDVLADMTSFATPSSRRSKTKVVSSAGLDSSELSLPTSARRAKKRKVVRLGSPVGQLGENLGDKGSIPMVELIDVEVIELTQAEEAIEPPPKRRHGRPRKSEASRPLEPEHKPEEQPRKEEPEPEPEPKAEPEAEPEPDTAPQRLAELNHNSQPNATVVSNGATYTVNEDDEKENDVVAEKRGAEKDKAADKEKQAAKDVKVGAGVQKVRYRVGLSNRTRIAPLLKCLRKPT</sequence>
<evidence type="ECO:0000313" key="3">
    <source>
        <dbReference type="Proteomes" id="UP001303647"/>
    </source>
</evidence>
<organism evidence="2 3">
    <name type="scientific">Corynascus novoguineensis</name>
    <dbReference type="NCBI Taxonomy" id="1126955"/>
    <lineage>
        <taxon>Eukaryota</taxon>
        <taxon>Fungi</taxon>
        <taxon>Dikarya</taxon>
        <taxon>Ascomycota</taxon>
        <taxon>Pezizomycotina</taxon>
        <taxon>Sordariomycetes</taxon>
        <taxon>Sordariomycetidae</taxon>
        <taxon>Sordariales</taxon>
        <taxon>Chaetomiaceae</taxon>
        <taxon>Corynascus</taxon>
    </lineage>
</organism>
<name>A0AAN7D0W1_9PEZI</name>
<feature type="compositionally biased region" description="Basic and acidic residues" evidence="1">
    <location>
        <begin position="403"/>
        <end position="436"/>
    </location>
</feature>
<evidence type="ECO:0000256" key="1">
    <source>
        <dbReference type="SAM" id="MobiDB-lite"/>
    </source>
</evidence>
<feature type="compositionally biased region" description="Polar residues" evidence="1">
    <location>
        <begin position="453"/>
        <end position="471"/>
    </location>
</feature>
<feature type="region of interest" description="Disordered" evidence="1">
    <location>
        <begin position="1"/>
        <end position="108"/>
    </location>
</feature>
<reference evidence="2" key="1">
    <citation type="journal article" date="2023" name="Mol. Phylogenet. Evol.">
        <title>Genome-scale phylogeny and comparative genomics of the fungal order Sordariales.</title>
        <authorList>
            <person name="Hensen N."/>
            <person name="Bonometti L."/>
            <person name="Westerberg I."/>
            <person name="Brannstrom I.O."/>
            <person name="Guillou S."/>
            <person name="Cros-Aarteil S."/>
            <person name="Calhoun S."/>
            <person name="Haridas S."/>
            <person name="Kuo A."/>
            <person name="Mondo S."/>
            <person name="Pangilinan J."/>
            <person name="Riley R."/>
            <person name="LaButti K."/>
            <person name="Andreopoulos B."/>
            <person name="Lipzen A."/>
            <person name="Chen C."/>
            <person name="Yan M."/>
            <person name="Daum C."/>
            <person name="Ng V."/>
            <person name="Clum A."/>
            <person name="Steindorff A."/>
            <person name="Ohm R.A."/>
            <person name="Martin F."/>
            <person name="Silar P."/>
            <person name="Natvig D.O."/>
            <person name="Lalanne C."/>
            <person name="Gautier V."/>
            <person name="Ament-Velasquez S.L."/>
            <person name="Kruys A."/>
            <person name="Hutchinson M.I."/>
            <person name="Powell A.J."/>
            <person name="Barry K."/>
            <person name="Miller A.N."/>
            <person name="Grigoriev I.V."/>
            <person name="Debuchy R."/>
            <person name="Gladieux P."/>
            <person name="Hiltunen Thoren M."/>
            <person name="Johannesson H."/>
        </authorList>
    </citation>
    <scope>NUCLEOTIDE SEQUENCE</scope>
    <source>
        <strain evidence="2">CBS 359.72</strain>
    </source>
</reference>
<keyword evidence="3" id="KW-1185">Reference proteome</keyword>
<protein>
    <submittedName>
        <fullName evidence="2">Uncharacterized protein</fullName>
    </submittedName>
</protein>
<gene>
    <name evidence="2" type="ORF">C7999DRAFT_37459</name>
</gene>
<dbReference type="AlphaFoldDB" id="A0AAN7D0W1"/>
<feature type="compositionally biased region" description="Polar residues" evidence="1">
    <location>
        <begin position="331"/>
        <end position="341"/>
    </location>
</feature>
<feature type="region of interest" description="Disordered" evidence="1">
    <location>
        <begin position="386"/>
        <end position="504"/>
    </location>
</feature>
<dbReference type="Proteomes" id="UP001303647">
    <property type="component" value="Unassembled WGS sequence"/>
</dbReference>
<feature type="region of interest" description="Disordered" evidence="1">
    <location>
        <begin position="317"/>
        <end position="350"/>
    </location>
</feature>
<reference evidence="2" key="2">
    <citation type="submission" date="2023-05" db="EMBL/GenBank/DDBJ databases">
        <authorList>
            <consortium name="Lawrence Berkeley National Laboratory"/>
            <person name="Steindorff A."/>
            <person name="Hensen N."/>
            <person name="Bonometti L."/>
            <person name="Westerberg I."/>
            <person name="Brannstrom I.O."/>
            <person name="Guillou S."/>
            <person name="Cros-Aarteil S."/>
            <person name="Calhoun S."/>
            <person name="Haridas S."/>
            <person name="Kuo A."/>
            <person name="Mondo S."/>
            <person name="Pangilinan J."/>
            <person name="Riley R."/>
            <person name="Labutti K."/>
            <person name="Andreopoulos B."/>
            <person name="Lipzen A."/>
            <person name="Chen C."/>
            <person name="Yanf M."/>
            <person name="Daum C."/>
            <person name="Ng V."/>
            <person name="Clum A."/>
            <person name="Ohm R."/>
            <person name="Martin F."/>
            <person name="Silar P."/>
            <person name="Natvig D."/>
            <person name="Lalanne C."/>
            <person name="Gautier V."/>
            <person name="Ament-Velasquez S.L."/>
            <person name="Kruys A."/>
            <person name="Hutchinson M.I."/>
            <person name="Powell A.J."/>
            <person name="Barry K."/>
            <person name="Miller A.N."/>
            <person name="Grigoriev I.V."/>
            <person name="Debuchy R."/>
            <person name="Gladieux P."/>
            <person name="Thoren M.H."/>
            <person name="Johannesson H."/>
        </authorList>
    </citation>
    <scope>NUCLEOTIDE SEQUENCE</scope>
    <source>
        <strain evidence="2">CBS 359.72</strain>
    </source>
</reference>
<feature type="compositionally biased region" description="Basic and acidic residues" evidence="1">
    <location>
        <begin position="479"/>
        <end position="504"/>
    </location>
</feature>
<feature type="compositionally biased region" description="Basic and acidic residues" evidence="1">
    <location>
        <begin position="26"/>
        <end position="41"/>
    </location>
</feature>
<dbReference type="EMBL" id="MU857604">
    <property type="protein sequence ID" value="KAK4251739.1"/>
    <property type="molecule type" value="Genomic_DNA"/>
</dbReference>
<comment type="caution">
    <text evidence="2">The sequence shown here is derived from an EMBL/GenBank/DDBJ whole genome shotgun (WGS) entry which is preliminary data.</text>
</comment>
<evidence type="ECO:0000313" key="2">
    <source>
        <dbReference type="EMBL" id="KAK4251739.1"/>
    </source>
</evidence>
<proteinExistence type="predicted"/>
<accession>A0AAN7D0W1</accession>